<feature type="compositionally biased region" description="Pro residues" evidence="2">
    <location>
        <begin position="235"/>
        <end position="248"/>
    </location>
</feature>
<feature type="compositionally biased region" description="Gly residues" evidence="2">
    <location>
        <begin position="103"/>
        <end position="125"/>
    </location>
</feature>
<gene>
    <name evidence="3" type="ORF">E0Z10_g8818</name>
</gene>
<dbReference type="Pfam" id="PF08238">
    <property type="entry name" value="Sel1"/>
    <property type="match status" value="7"/>
</dbReference>
<dbReference type="STRING" id="37992.A0A4Z0YKN6"/>
<keyword evidence="1" id="KW-0677">Repeat</keyword>
<comment type="caution">
    <text evidence="3">The sequence shown here is derived from an EMBL/GenBank/DDBJ whole genome shotgun (WGS) entry which is preliminary data.</text>
</comment>
<feature type="compositionally biased region" description="Low complexity" evidence="2">
    <location>
        <begin position="475"/>
        <end position="485"/>
    </location>
</feature>
<feature type="compositionally biased region" description="Pro residues" evidence="2">
    <location>
        <begin position="405"/>
        <end position="418"/>
    </location>
</feature>
<dbReference type="InterPro" id="IPR006597">
    <property type="entry name" value="Sel1-like"/>
</dbReference>
<feature type="compositionally biased region" description="Low complexity" evidence="2">
    <location>
        <begin position="34"/>
        <end position="60"/>
    </location>
</feature>
<evidence type="ECO:0000313" key="4">
    <source>
        <dbReference type="Proteomes" id="UP000297716"/>
    </source>
</evidence>
<organism evidence="3 4">
    <name type="scientific">Xylaria hypoxylon</name>
    <dbReference type="NCBI Taxonomy" id="37992"/>
    <lineage>
        <taxon>Eukaryota</taxon>
        <taxon>Fungi</taxon>
        <taxon>Dikarya</taxon>
        <taxon>Ascomycota</taxon>
        <taxon>Pezizomycotina</taxon>
        <taxon>Sordariomycetes</taxon>
        <taxon>Xylariomycetidae</taxon>
        <taxon>Xylariales</taxon>
        <taxon>Xylariaceae</taxon>
        <taxon>Xylaria</taxon>
    </lineage>
</organism>
<sequence length="932" mass="101709">MAYDGRYTDRPYAGPAARAPRGGPGGAYPPPPQRQYDQYQEEYGYGGYEQQYDDGYGRDYNPPPQDMNYGRGAPPPNQGYPPQDMYRGPAGPGRGGRLPPTRGRGGPMRGGPLPRGGGPSPGPGRGYPPQDRGGRPGPDRNGSLDLNGNRPGPPMMSPGEQDFGSPFPVFPGHNRQTDRDQENQILDRMAGLDINGRPPPNRGPGPGPRQHSSMDEYGRPSLDSQRSGGRGFPPQGYPNPRRGPPPPQNQGYGDYHDDGYGTPMSPERNDFGPPSRAMTMPVNNEYPMRAIPPPRMDSANYNGQTGQQMPPPRPSTSQSSRPTPHRIYPDEAPPLPTNNTALQPPGWNDEPDRGSIGDLYDSYYDTRMSSESYPSEPPREHVPAFEAAPPPSQGLRSSFDQQVRAPPPQPGIPQPGPARYPEMSRTKSQPNLREPQSAVFEMANEHPPLPSGGFQAYKPGLPSNPAATRTSNQISPPGSRPGSGHPAPPAPIRPGLMPNSMVNMNDKPAPVRNYNGGTPAAAAGALGRPSPAPQAIPQSIPQDTRPVSLSEQAPVTIEELERLRAIIKNDPNDQQSALTLAKKLIEAADVLVPRLPDPKSRVRSRERYIIDSHKILKKLVGAQNLDAMFFLADCAGRGTLGHEPDPKEAFTLYQSAAKLGHAAAAYRTAVCCELGNDDGGGTRKDPLKAIQWYKRAATLGDTPAMYKVGMILLKGLLGQPRNPREAIGWLKRAAERADAENPHALHELGLLYESAQPNDVIIRDEVYALQLFEQAAHLGYKFSQFRLGCVYEYGSMGCPIDPRQSIMWYSRAATQGEHQSELALSGWYLTGTDGVLQQSDTEAYLWARKAAQAGLAKAEYAMGYFTEVGIGVPANLEDAKRWYWRAAAQDFPKARERLEDLKRSGRNAPRQRERITRSKIGGKQQEGECTVM</sequence>
<evidence type="ECO:0000313" key="3">
    <source>
        <dbReference type="EMBL" id="TGJ79951.1"/>
    </source>
</evidence>
<dbReference type="PANTHER" id="PTHR46430">
    <property type="entry name" value="PROTEIN SKT5-RELATED"/>
    <property type="match status" value="1"/>
</dbReference>
<dbReference type="AlphaFoldDB" id="A0A4Z0YKN6"/>
<dbReference type="SMART" id="SM00671">
    <property type="entry name" value="SEL1"/>
    <property type="match status" value="7"/>
</dbReference>
<feature type="compositionally biased region" description="Polar residues" evidence="2">
    <location>
        <begin position="299"/>
        <end position="308"/>
    </location>
</feature>
<proteinExistence type="predicted"/>
<name>A0A4Z0YKN6_9PEZI</name>
<dbReference type="OrthoDB" id="272077at2759"/>
<dbReference type="Proteomes" id="UP000297716">
    <property type="component" value="Unassembled WGS sequence"/>
</dbReference>
<feature type="region of interest" description="Disordered" evidence="2">
    <location>
        <begin position="1"/>
        <end position="548"/>
    </location>
</feature>
<dbReference type="Gene3D" id="1.25.40.10">
    <property type="entry name" value="Tetratricopeptide repeat domain"/>
    <property type="match status" value="2"/>
</dbReference>
<feature type="compositionally biased region" description="Low complexity" evidence="2">
    <location>
        <begin position="516"/>
        <end position="542"/>
    </location>
</feature>
<feature type="compositionally biased region" description="Pro residues" evidence="2">
    <location>
        <begin position="197"/>
        <end position="207"/>
    </location>
</feature>
<feature type="compositionally biased region" description="Polar residues" evidence="2">
    <location>
        <begin position="465"/>
        <end position="474"/>
    </location>
</feature>
<dbReference type="SUPFAM" id="SSF81901">
    <property type="entry name" value="HCP-like"/>
    <property type="match status" value="1"/>
</dbReference>
<protein>
    <submittedName>
        <fullName evidence="3">Uncharacterized protein</fullName>
    </submittedName>
</protein>
<dbReference type="InterPro" id="IPR011990">
    <property type="entry name" value="TPR-like_helical_dom_sf"/>
</dbReference>
<evidence type="ECO:0000256" key="2">
    <source>
        <dbReference type="SAM" id="MobiDB-lite"/>
    </source>
</evidence>
<accession>A0A4Z0YKN6</accession>
<evidence type="ECO:0000256" key="1">
    <source>
        <dbReference type="ARBA" id="ARBA00022737"/>
    </source>
</evidence>
<feature type="compositionally biased region" description="Low complexity" evidence="2">
    <location>
        <begin position="10"/>
        <end position="21"/>
    </location>
</feature>
<dbReference type="EMBL" id="SKBN01000252">
    <property type="protein sequence ID" value="TGJ79951.1"/>
    <property type="molecule type" value="Genomic_DNA"/>
</dbReference>
<feature type="region of interest" description="Disordered" evidence="2">
    <location>
        <begin position="901"/>
        <end position="932"/>
    </location>
</feature>
<keyword evidence="4" id="KW-1185">Reference proteome</keyword>
<dbReference type="PANTHER" id="PTHR46430:SF3">
    <property type="entry name" value="ACTIVATOR OF C KINASE PROTEIN 1"/>
    <property type="match status" value="1"/>
</dbReference>
<dbReference type="InterPro" id="IPR051726">
    <property type="entry name" value="Chitin_Synth_Reg"/>
</dbReference>
<reference evidence="3 4" key="1">
    <citation type="submission" date="2019-03" db="EMBL/GenBank/DDBJ databases">
        <title>Draft genome sequence of Xylaria hypoxylon DSM 108379, a ubiquitous saprotrophic-parasitic fungi on hardwood.</title>
        <authorList>
            <person name="Buettner E."/>
            <person name="Leonhardt S."/>
            <person name="Gebauer A.M."/>
            <person name="Liers C."/>
            <person name="Hofrichter M."/>
            <person name="Kellner H."/>
        </authorList>
    </citation>
    <scope>NUCLEOTIDE SEQUENCE [LARGE SCALE GENOMIC DNA]</scope>
    <source>
        <strain evidence="3 4">DSM 108379</strain>
    </source>
</reference>